<dbReference type="AlphaFoldDB" id="A0A291QZ44"/>
<dbReference type="PROSITE" id="PS51257">
    <property type="entry name" value="PROKAR_LIPOPROTEIN"/>
    <property type="match status" value="1"/>
</dbReference>
<evidence type="ECO:0008006" key="4">
    <source>
        <dbReference type="Google" id="ProtNLM"/>
    </source>
</evidence>
<protein>
    <recommendedName>
        <fullName evidence="4">DUF2911 domain-containing protein</fullName>
    </recommendedName>
</protein>
<accession>A0A291QZ44</accession>
<keyword evidence="1" id="KW-0732">Signal</keyword>
<dbReference type="Proteomes" id="UP000220133">
    <property type="component" value="Chromosome"/>
</dbReference>
<feature type="chain" id="PRO_5012448783" description="DUF2911 domain-containing protein" evidence="1">
    <location>
        <begin position="19"/>
        <end position="219"/>
    </location>
</feature>
<sequence length="219" mass="24198">MRQLTCILIIGSIGILSACQTSTKNTSAKDSSVQQPDHAGHMMHEATDADDYISMVNSGSIPEDTMKGSPKRVAMATVGGTHVHITYSAPGVKNRVIWGGLVPYGQVWASGAHMATNIQVNHPVKIGDRKVEPGTYALFTIPGKTSWQVMLNTDAQQHLADNYDSTKNVARITLQPIWEEESLPRLTYKVEKVNQQEGKIVLRWERLRLEIPFTSMANK</sequence>
<dbReference type="RefSeq" id="WP_098195598.1">
    <property type="nucleotide sequence ID" value="NZ_CP023777.1"/>
</dbReference>
<dbReference type="KEGG" id="cbae:COR50_19755"/>
<dbReference type="EMBL" id="CP023777">
    <property type="protein sequence ID" value="ATL49230.1"/>
    <property type="molecule type" value="Genomic_DNA"/>
</dbReference>
<organism evidence="2 3">
    <name type="scientific">Chitinophaga caeni</name>
    <dbReference type="NCBI Taxonomy" id="2029983"/>
    <lineage>
        <taxon>Bacteria</taxon>
        <taxon>Pseudomonadati</taxon>
        <taxon>Bacteroidota</taxon>
        <taxon>Chitinophagia</taxon>
        <taxon>Chitinophagales</taxon>
        <taxon>Chitinophagaceae</taxon>
        <taxon>Chitinophaga</taxon>
    </lineage>
</organism>
<feature type="signal peptide" evidence="1">
    <location>
        <begin position="1"/>
        <end position="18"/>
    </location>
</feature>
<evidence type="ECO:0000313" key="2">
    <source>
        <dbReference type="EMBL" id="ATL49230.1"/>
    </source>
</evidence>
<evidence type="ECO:0000313" key="3">
    <source>
        <dbReference type="Proteomes" id="UP000220133"/>
    </source>
</evidence>
<dbReference type="InterPro" id="IPR021314">
    <property type="entry name" value="DUF2911"/>
</dbReference>
<dbReference type="Pfam" id="PF11138">
    <property type="entry name" value="DUF2911"/>
    <property type="match status" value="1"/>
</dbReference>
<reference evidence="2 3" key="1">
    <citation type="submission" date="2017-10" db="EMBL/GenBank/DDBJ databases">
        <title>Paenichitinophaga pekingensis gen. nov., sp. nov., isolated from activated sludge.</title>
        <authorList>
            <person name="Jin D."/>
            <person name="Kong X."/>
            <person name="Deng Y."/>
            <person name="Bai Z."/>
        </authorList>
    </citation>
    <scope>NUCLEOTIDE SEQUENCE [LARGE SCALE GENOMIC DNA]</scope>
    <source>
        <strain evidence="2 3">13</strain>
    </source>
</reference>
<name>A0A291QZ44_9BACT</name>
<gene>
    <name evidence="2" type="ORF">COR50_19755</name>
</gene>
<keyword evidence="3" id="KW-1185">Reference proteome</keyword>
<dbReference type="OrthoDB" id="9808374at2"/>
<proteinExistence type="predicted"/>
<evidence type="ECO:0000256" key="1">
    <source>
        <dbReference type="SAM" id="SignalP"/>
    </source>
</evidence>